<dbReference type="GO" id="GO:0005634">
    <property type="term" value="C:nucleus"/>
    <property type="evidence" value="ECO:0007669"/>
    <property type="project" value="TreeGrafter"/>
</dbReference>
<dbReference type="InterPro" id="IPR052440">
    <property type="entry name" value="Trans_Reg/Chrom_Remod"/>
</dbReference>
<feature type="compositionally biased region" description="Basic and acidic residues" evidence="5">
    <location>
        <begin position="425"/>
        <end position="439"/>
    </location>
</feature>
<feature type="region of interest" description="Disordered" evidence="5">
    <location>
        <begin position="425"/>
        <end position="445"/>
    </location>
</feature>
<accession>A0A9P0E0Y4</accession>
<feature type="domain" description="PHD-type" evidence="6">
    <location>
        <begin position="452"/>
        <end position="563"/>
    </location>
</feature>
<dbReference type="PANTHER" id="PTHR14955:SF4">
    <property type="entry name" value="PHD-TYPE DOMAIN-CONTAINING PROTEIN"/>
    <property type="match status" value="1"/>
</dbReference>
<feature type="compositionally biased region" description="Polar residues" evidence="5">
    <location>
        <begin position="118"/>
        <end position="129"/>
    </location>
</feature>
<feature type="compositionally biased region" description="Basic residues" evidence="5">
    <location>
        <begin position="285"/>
        <end position="301"/>
    </location>
</feature>
<dbReference type="AlphaFoldDB" id="A0A9P0E0Y4"/>
<evidence type="ECO:0000256" key="4">
    <source>
        <dbReference type="ARBA" id="ARBA00022833"/>
    </source>
</evidence>
<reference evidence="7" key="1">
    <citation type="submission" date="2022-01" db="EMBL/GenBank/DDBJ databases">
        <authorList>
            <person name="King R."/>
        </authorList>
    </citation>
    <scope>NUCLEOTIDE SEQUENCE</scope>
</reference>
<dbReference type="InterPro" id="IPR013083">
    <property type="entry name" value="Znf_RING/FYVE/PHD"/>
</dbReference>
<dbReference type="InterPro" id="IPR034732">
    <property type="entry name" value="EPHD"/>
</dbReference>
<feature type="region of interest" description="Disordered" evidence="5">
    <location>
        <begin position="38"/>
        <end position="176"/>
    </location>
</feature>
<proteinExistence type="predicted"/>
<protein>
    <recommendedName>
        <fullName evidence="6">PHD-type domain-containing protein</fullName>
    </recommendedName>
</protein>
<evidence type="ECO:0000259" key="6">
    <source>
        <dbReference type="PROSITE" id="PS51805"/>
    </source>
</evidence>
<feature type="compositionally biased region" description="Low complexity" evidence="5">
    <location>
        <begin position="60"/>
        <end position="73"/>
    </location>
</feature>
<keyword evidence="3" id="KW-0863">Zinc-finger</keyword>
<dbReference type="PANTHER" id="PTHR14955">
    <property type="entry name" value="RETINOIC ACID INDUCED 1/TRANSCRIPTION FACTOR 20"/>
    <property type="match status" value="1"/>
</dbReference>
<dbReference type="GO" id="GO:0008270">
    <property type="term" value="F:zinc ion binding"/>
    <property type="evidence" value="ECO:0007669"/>
    <property type="project" value="UniProtKB-KW"/>
</dbReference>
<keyword evidence="4" id="KW-0862">Zinc</keyword>
<keyword evidence="1" id="KW-0597">Phosphoprotein</keyword>
<feature type="region of interest" description="Disordered" evidence="5">
    <location>
        <begin position="1"/>
        <end position="23"/>
    </location>
</feature>
<keyword evidence="2" id="KW-0479">Metal-binding</keyword>
<sequence length="573" mass="62470">MSETPGRGYLPPTVPAPGPHRRQWPSFNYFAGQWQGKQPFIMAPSSPPQSESMDLSSRPEVNGGEVNGTGVSVIAPNPLIAEEKPGKLPTESARGFEAKPEPFIVSKTFTNLPPVEKIQNQPNEGTTPPNDLAESRTSPPVEEKILPQPEVPVEAPAPPSESAAHPVEAQKGIEAADHVESLLENMFQGETKPSVIVANCSRPPVLTDDKVVEILQDSSTPIKEEPKESQFMEVESELEKMFAGIEEEKPPIPPSTETMIIQPEKKAKKQSKPRQRKSTDSVEGKKRKAKRRERQRPKKTKREKENSNDSSTLSRSVRGPYVHVEGSKEAPQYVSVVNSAGKEEEEKDRGDRRKHQTLVEGRVKGSNLYSSTLSSRYNSQSIDSSWVCVFCKLRAHCEGGLGGEPAGDLFGPYILTVPKGGEVDRGFPGDKEVSAEQKKRGGGKAASLRATGSVEAFLNNFTKKNKKNSFGNLDEAGGEKEVWVHEKCAIWAPGIYLAGPHLVGLAEAVATSTTTKCSVCGEYGACVGCIRRGCQGRVHYGCGLSSGWHLNDDNFLSLCPNHIVKKEKFLKGT</sequence>
<evidence type="ECO:0000256" key="1">
    <source>
        <dbReference type="ARBA" id="ARBA00022553"/>
    </source>
</evidence>
<name>A0A9P0E0Y4_NEZVI</name>
<feature type="compositionally biased region" description="Basic and acidic residues" evidence="5">
    <location>
        <begin position="341"/>
        <end position="351"/>
    </location>
</feature>
<evidence type="ECO:0000256" key="5">
    <source>
        <dbReference type="SAM" id="MobiDB-lite"/>
    </source>
</evidence>
<dbReference type="GO" id="GO:0006357">
    <property type="term" value="P:regulation of transcription by RNA polymerase II"/>
    <property type="evidence" value="ECO:0007669"/>
    <property type="project" value="TreeGrafter"/>
</dbReference>
<evidence type="ECO:0000313" key="8">
    <source>
        <dbReference type="Proteomes" id="UP001152798"/>
    </source>
</evidence>
<feature type="compositionally biased region" description="Low complexity" evidence="5">
    <location>
        <begin position="160"/>
        <end position="169"/>
    </location>
</feature>
<feature type="region of interest" description="Disordered" evidence="5">
    <location>
        <begin position="242"/>
        <end position="357"/>
    </location>
</feature>
<dbReference type="EMBL" id="OV725077">
    <property type="protein sequence ID" value="CAH1388925.1"/>
    <property type="molecule type" value="Genomic_DNA"/>
</dbReference>
<organism evidence="7 8">
    <name type="scientific">Nezara viridula</name>
    <name type="common">Southern green stink bug</name>
    <name type="synonym">Cimex viridulus</name>
    <dbReference type="NCBI Taxonomy" id="85310"/>
    <lineage>
        <taxon>Eukaryota</taxon>
        <taxon>Metazoa</taxon>
        <taxon>Ecdysozoa</taxon>
        <taxon>Arthropoda</taxon>
        <taxon>Hexapoda</taxon>
        <taxon>Insecta</taxon>
        <taxon>Pterygota</taxon>
        <taxon>Neoptera</taxon>
        <taxon>Paraneoptera</taxon>
        <taxon>Hemiptera</taxon>
        <taxon>Heteroptera</taxon>
        <taxon>Panheteroptera</taxon>
        <taxon>Pentatomomorpha</taxon>
        <taxon>Pentatomoidea</taxon>
        <taxon>Pentatomidae</taxon>
        <taxon>Pentatominae</taxon>
        <taxon>Nezara</taxon>
    </lineage>
</organism>
<evidence type="ECO:0000256" key="2">
    <source>
        <dbReference type="ARBA" id="ARBA00022723"/>
    </source>
</evidence>
<evidence type="ECO:0000256" key="3">
    <source>
        <dbReference type="ARBA" id="ARBA00022771"/>
    </source>
</evidence>
<evidence type="ECO:0000313" key="7">
    <source>
        <dbReference type="EMBL" id="CAH1388925.1"/>
    </source>
</evidence>
<feature type="compositionally biased region" description="Basic residues" evidence="5">
    <location>
        <begin position="266"/>
        <end position="276"/>
    </location>
</feature>
<dbReference type="PROSITE" id="PS51805">
    <property type="entry name" value="EPHD"/>
    <property type="match status" value="1"/>
</dbReference>
<dbReference type="Gene3D" id="3.30.40.10">
    <property type="entry name" value="Zinc/RING finger domain, C3HC4 (zinc finger)"/>
    <property type="match status" value="1"/>
</dbReference>
<dbReference type="OrthoDB" id="10029243at2759"/>
<dbReference type="Pfam" id="PF13771">
    <property type="entry name" value="zf-HC5HC2H"/>
    <property type="match status" value="1"/>
</dbReference>
<gene>
    <name evidence="7" type="ORF">NEZAVI_LOCUS428</name>
</gene>
<keyword evidence="8" id="KW-1185">Reference proteome</keyword>
<dbReference type="Proteomes" id="UP001152798">
    <property type="component" value="Chromosome 1"/>
</dbReference>